<protein>
    <submittedName>
        <fullName evidence="2">Uncharacterized protein</fullName>
    </submittedName>
</protein>
<accession>A0A437APM5</accession>
<keyword evidence="1" id="KW-0472">Membrane</keyword>
<keyword evidence="1" id="KW-0812">Transmembrane</keyword>
<evidence type="ECO:0000313" key="2">
    <source>
        <dbReference type="EMBL" id="RVD93099.1"/>
    </source>
</evidence>
<organism evidence="2 3">
    <name type="scientific">Tubulinosema ratisbonensis</name>
    <dbReference type="NCBI Taxonomy" id="291195"/>
    <lineage>
        <taxon>Eukaryota</taxon>
        <taxon>Fungi</taxon>
        <taxon>Fungi incertae sedis</taxon>
        <taxon>Microsporidia</taxon>
        <taxon>Tubulinosematoidea</taxon>
        <taxon>Tubulinosematidae</taxon>
        <taxon>Tubulinosema</taxon>
    </lineage>
</organism>
<keyword evidence="1" id="KW-1133">Transmembrane helix</keyword>
<sequence>MLNTKYFIGVLVISLILFLIILIIKIKRRLKLREITNLLPLCISSFGPELKESLVLKRRQKLTKLLINYLNTPTRNNTYQISKYVYRKMYDNSLTLPSEITSIIMKGILYEQTEKDFFRRVEFSFNELVYLRDKAPFLFYYCILKKEFLVYSVDWLIFDISKETEQILKNLTTYSEQFIMSNKSIIFFRRAQKYSLDIYNLFKNSDLRSVILKQPIGFLLFGSRKIFNLEKFLLKKENFDKSSQFLSLAVIKNK</sequence>
<evidence type="ECO:0000313" key="3">
    <source>
        <dbReference type="Proteomes" id="UP000282876"/>
    </source>
</evidence>
<dbReference type="EMBL" id="RCSS01000087">
    <property type="protein sequence ID" value="RVD93099.1"/>
    <property type="molecule type" value="Genomic_DNA"/>
</dbReference>
<feature type="transmembrane region" description="Helical" evidence="1">
    <location>
        <begin position="6"/>
        <end position="24"/>
    </location>
</feature>
<proteinExistence type="predicted"/>
<dbReference type="VEuPathDB" id="MicrosporidiaDB:TUBRATIS_003740"/>
<name>A0A437APM5_9MICR</name>
<dbReference type="Proteomes" id="UP000282876">
    <property type="component" value="Unassembled WGS sequence"/>
</dbReference>
<evidence type="ECO:0000256" key="1">
    <source>
        <dbReference type="SAM" id="Phobius"/>
    </source>
</evidence>
<keyword evidence="3" id="KW-1185">Reference proteome</keyword>
<gene>
    <name evidence="2" type="ORF">TUBRATIS_003740</name>
</gene>
<comment type="caution">
    <text evidence="2">The sequence shown here is derived from an EMBL/GenBank/DDBJ whole genome shotgun (WGS) entry which is preliminary data.</text>
</comment>
<dbReference type="OrthoDB" id="10320579at2759"/>
<dbReference type="AlphaFoldDB" id="A0A437APM5"/>
<reference evidence="2 3" key="1">
    <citation type="submission" date="2018-10" db="EMBL/GenBank/DDBJ databases">
        <title>Draft genome sequence of the microsporidian Tubulinosema ratisbonensis.</title>
        <authorList>
            <person name="Polonais V."/>
            <person name="Peyretaillade E."/>
            <person name="Niehus S."/>
            <person name="Wawrzyniak I."/>
            <person name="Franchet A."/>
            <person name="Gaspin C."/>
            <person name="Reichstadt M."/>
            <person name="Belser C."/>
            <person name="Labadie K."/>
            <person name="Delbac F."/>
            <person name="Ferrandon D."/>
        </authorList>
    </citation>
    <scope>NUCLEOTIDE SEQUENCE [LARGE SCALE GENOMIC DNA]</scope>
    <source>
        <strain evidence="2 3">Franzen</strain>
    </source>
</reference>